<feature type="region of interest" description="Disordered" evidence="1">
    <location>
        <begin position="165"/>
        <end position="226"/>
    </location>
</feature>
<reference evidence="2 3" key="1">
    <citation type="submission" date="2021-09" db="EMBL/GenBank/DDBJ databases">
        <title>Genomic insights and catalytic innovation underlie evolution of tropane alkaloids biosynthesis.</title>
        <authorList>
            <person name="Wang Y.-J."/>
            <person name="Tian T."/>
            <person name="Huang J.-P."/>
            <person name="Huang S.-X."/>
        </authorList>
    </citation>
    <scope>NUCLEOTIDE SEQUENCE [LARGE SCALE GENOMIC DNA]</scope>
    <source>
        <strain evidence="2">KIB-2018</strain>
        <tissue evidence="2">Leaf</tissue>
    </source>
</reference>
<dbReference type="InterPro" id="IPR040256">
    <property type="entry name" value="At4g02000-like"/>
</dbReference>
<evidence type="ECO:0000256" key="1">
    <source>
        <dbReference type="SAM" id="MobiDB-lite"/>
    </source>
</evidence>
<gene>
    <name evidence="2" type="ORF">K2173_016843</name>
</gene>
<dbReference type="PANTHER" id="PTHR31286:SF99">
    <property type="entry name" value="DUF4283 DOMAIN-CONTAINING PROTEIN"/>
    <property type="match status" value="1"/>
</dbReference>
<feature type="region of interest" description="Disordered" evidence="1">
    <location>
        <begin position="117"/>
        <end position="146"/>
    </location>
</feature>
<dbReference type="Proteomes" id="UP001159364">
    <property type="component" value="Linkage Group LG11"/>
</dbReference>
<evidence type="ECO:0000313" key="2">
    <source>
        <dbReference type="EMBL" id="KAJ8751594.1"/>
    </source>
</evidence>
<proteinExistence type="predicted"/>
<name>A0AAV8SHW4_9ROSI</name>
<accession>A0AAV8SHW4</accession>
<dbReference type="PANTHER" id="PTHR31286">
    <property type="entry name" value="GLYCINE-RICH CELL WALL STRUCTURAL PROTEIN 1.8-LIKE"/>
    <property type="match status" value="1"/>
</dbReference>
<keyword evidence="3" id="KW-1185">Reference proteome</keyword>
<sequence>MVGKTVRLDENTLQQLRGRYARLAVEVDLSSPLRTIVELDGELMQVQYKGLPQLCFQCGKVDHATETCSHCPHGPSETPVLPRSTGETVAPAPVADVGVGSNVVPNFGPWVQIHRARRPPSQRSPLQARFQRPSQASSHTSPSKFGSRYAALTDTNALETQARTVDASLRTSSSKGLGHQQRSAPVMGSASPAPTSFHFKSHGPGPKLKKGPTGLKGLVPHQNRAS</sequence>
<feature type="compositionally biased region" description="Polar residues" evidence="1">
    <location>
        <begin position="165"/>
        <end position="183"/>
    </location>
</feature>
<dbReference type="AlphaFoldDB" id="A0AAV8SHW4"/>
<feature type="compositionally biased region" description="Polar residues" evidence="1">
    <location>
        <begin position="132"/>
        <end position="144"/>
    </location>
</feature>
<organism evidence="2 3">
    <name type="scientific">Erythroxylum novogranatense</name>
    <dbReference type="NCBI Taxonomy" id="1862640"/>
    <lineage>
        <taxon>Eukaryota</taxon>
        <taxon>Viridiplantae</taxon>
        <taxon>Streptophyta</taxon>
        <taxon>Embryophyta</taxon>
        <taxon>Tracheophyta</taxon>
        <taxon>Spermatophyta</taxon>
        <taxon>Magnoliopsida</taxon>
        <taxon>eudicotyledons</taxon>
        <taxon>Gunneridae</taxon>
        <taxon>Pentapetalae</taxon>
        <taxon>rosids</taxon>
        <taxon>fabids</taxon>
        <taxon>Malpighiales</taxon>
        <taxon>Erythroxylaceae</taxon>
        <taxon>Erythroxylum</taxon>
    </lineage>
</organism>
<protein>
    <recommendedName>
        <fullName evidence="4">CCHC-type domain-containing protein</fullName>
    </recommendedName>
</protein>
<evidence type="ECO:0000313" key="3">
    <source>
        <dbReference type="Proteomes" id="UP001159364"/>
    </source>
</evidence>
<dbReference type="EMBL" id="JAIWQS010000011">
    <property type="protein sequence ID" value="KAJ8751594.1"/>
    <property type="molecule type" value="Genomic_DNA"/>
</dbReference>
<evidence type="ECO:0008006" key="4">
    <source>
        <dbReference type="Google" id="ProtNLM"/>
    </source>
</evidence>
<comment type="caution">
    <text evidence="2">The sequence shown here is derived from an EMBL/GenBank/DDBJ whole genome shotgun (WGS) entry which is preliminary data.</text>
</comment>
<feature type="compositionally biased region" description="Low complexity" evidence="1">
    <location>
        <begin position="203"/>
        <end position="218"/>
    </location>
</feature>